<dbReference type="AlphaFoldDB" id="A0A1G6TWL4"/>
<evidence type="ECO:0000313" key="1">
    <source>
        <dbReference type="EMBL" id="SDD32695.1"/>
    </source>
</evidence>
<evidence type="ECO:0000313" key="2">
    <source>
        <dbReference type="Proteomes" id="UP000198757"/>
    </source>
</evidence>
<dbReference type="Proteomes" id="UP000198757">
    <property type="component" value="Unassembled WGS sequence"/>
</dbReference>
<accession>A0A1G6TWL4</accession>
<reference evidence="2" key="1">
    <citation type="submission" date="2016-10" db="EMBL/GenBank/DDBJ databases">
        <authorList>
            <person name="Varghese N."/>
            <person name="Submissions S."/>
        </authorList>
    </citation>
    <scope>NUCLEOTIDE SEQUENCE [LARGE SCALE GENOMIC DNA]</scope>
    <source>
        <strain evidence="2">DSM 25811 / CCM 8410 / LMG 26954 / E90</strain>
    </source>
</reference>
<dbReference type="STRING" id="1285928.SAMN04487894_10838"/>
<sequence>MVKKYQALFLLSSITRPNMMPHIFESRLLQYSPLPVLNSRSTKIIFRSHSFADREHLPGGQLYTLFVEYFTPGSRSPFL</sequence>
<protein>
    <submittedName>
        <fullName evidence="1">Uncharacterized protein</fullName>
    </submittedName>
</protein>
<gene>
    <name evidence="1" type="ORF">SAMN04487894_10838</name>
</gene>
<proteinExistence type="predicted"/>
<dbReference type="EMBL" id="FMZO01000008">
    <property type="protein sequence ID" value="SDD32695.1"/>
    <property type="molecule type" value="Genomic_DNA"/>
</dbReference>
<keyword evidence="2" id="KW-1185">Reference proteome</keyword>
<organism evidence="1 2">
    <name type="scientific">Niabella drilacis (strain DSM 25811 / CCM 8410 / CCUG 62505 / LMG 26954 / E90)</name>
    <dbReference type="NCBI Taxonomy" id="1285928"/>
    <lineage>
        <taxon>Bacteria</taxon>
        <taxon>Pseudomonadati</taxon>
        <taxon>Bacteroidota</taxon>
        <taxon>Chitinophagia</taxon>
        <taxon>Chitinophagales</taxon>
        <taxon>Chitinophagaceae</taxon>
        <taxon>Niabella</taxon>
    </lineage>
</organism>
<name>A0A1G6TWL4_NIADE</name>